<accession>A0A421BNZ1</accession>
<protein>
    <submittedName>
        <fullName evidence="1">SRPBCC family protein</fullName>
    </submittedName>
</protein>
<dbReference type="InterPro" id="IPR023393">
    <property type="entry name" value="START-like_dom_sf"/>
</dbReference>
<evidence type="ECO:0000313" key="2">
    <source>
        <dbReference type="Proteomes" id="UP000279673"/>
    </source>
</evidence>
<dbReference type="Gene3D" id="3.30.530.20">
    <property type="match status" value="1"/>
</dbReference>
<dbReference type="CDD" id="cd07812">
    <property type="entry name" value="SRPBCC"/>
    <property type="match status" value="1"/>
</dbReference>
<reference evidence="1 2" key="1">
    <citation type="submission" date="2018-10" db="EMBL/GenBank/DDBJ databases">
        <title>Rhodobacter sp . BO-81.</title>
        <authorList>
            <person name="Im W.T."/>
        </authorList>
    </citation>
    <scope>NUCLEOTIDE SEQUENCE [LARGE SCALE GENOMIC DNA]</scope>
    <source>
        <strain evidence="1 2">BO-81</strain>
    </source>
</reference>
<sequence length="158" mass="17348">MKFSGRADIAAPAEFVFDQLADFSTFERAARRKGVSLRRTDTLAAPGAGMAWDIGFRFRGRLRQLSAEITRFERPAALDYFGKSHGFELSLTLQIVEPATGRARLHVTLEAKPRTLGARLLLQSAKLGRGRLEHRFEERIAAFGAALGARFAATQGAA</sequence>
<dbReference type="SUPFAM" id="SSF55961">
    <property type="entry name" value="Bet v1-like"/>
    <property type="match status" value="1"/>
</dbReference>
<dbReference type="AlphaFoldDB" id="A0A421BNZ1"/>
<dbReference type="EMBL" id="RCHI01000009">
    <property type="protein sequence ID" value="RLL64548.1"/>
    <property type="molecule type" value="Genomic_DNA"/>
</dbReference>
<name>A0A421BNZ1_9RHOB</name>
<dbReference type="Proteomes" id="UP000279673">
    <property type="component" value="Unassembled WGS sequence"/>
</dbReference>
<comment type="caution">
    <text evidence="1">The sequence shown here is derived from an EMBL/GenBank/DDBJ whole genome shotgun (WGS) entry which is preliminary data.</text>
</comment>
<keyword evidence="2" id="KW-1185">Reference proteome</keyword>
<organism evidence="1 2">
    <name type="scientific">Paenirhodobacter hankyongi</name>
    <dbReference type="NCBI Taxonomy" id="2294033"/>
    <lineage>
        <taxon>Bacteria</taxon>
        <taxon>Pseudomonadati</taxon>
        <taxon>Pseudomonadota</taxon>
        <taxon>Alphaproteobacteria</taxon>
        <taxon>Rhodobacterales</taxon>
        <taxon>Rhodobacter group</taxon>
        <taxon>Paenirhodobacter</taxon>
    </lineage>
</organism>
<proteinExistence type="predicted"/>
<dbReference type="RefSeq" id="WP_121533792.1">
    <property type="nucleotide sequence ID" value="NZ_RCHI01000009.1"/>
</dbReference>
<gene>
    <name evidence="1" type="ORF">DYS74_11240</name>
</gene>
<evidence type="ECO:0000313" key="1">
    <source>
        <dbReference type="EMBL" id="RLL64548.1"/>
    </source>
</evidence>